<feature type="transmembrane region" description="Helical" evidence="7">
    <location>
        <begin position="141"/>
        <end position="166"/>
    </location>
</feature>
<gene>
    <name evidence="9" type="ORF">D9V41_11375</name>
</gene>
<feature type="transmembrane region" description="Helical" evidence="7">
    <location>
        <begin position="109"/>
        <end position="129"/>
    </location>
</feature>
<keyword evidence="5 7" id="KW-0472">Membrane</keyword>
<feature type="transmembrane region" description="Helical" evidence="7">
    <location>
        <begin position="374"/>
        <end position="395"/>
    </location>
</feature>
<dbReference type="InterPro" id="IPR020846">
    <property type="entry name" value="MFS_dom"/>
</dbReference>
<keyword evidence="4 7" id="KW-1133">Transmembrane helix</keyword>
<organism evidence="9 10">
    <name type="scientific">Aeromicrobium phragmitis</name>
    <dbReference type="NCBI Taxonomy" id="2478914"/>
    <lineage>
        <taxon>Bacteria</taxon>
        <taxon>Bacillati</taxon>
        <taxon>Actinomycetota</taxon>
        <taxon>Actinomycetes</taxon>
        <taxon>Propionibacteriales</taxon>
        <taxon>Nocardioidaceae</taxon>
        <taxon>Aeromicrobium</taxon>
    </lineage>
</organism>
<dbReference type="Gene3D" id="1.20.1250.20">
    <property type="entry name" value="MFS general substrate transporter like domains"/>
    <property type="match status" value="2"/>
</dbReference>
<dbReference type="GO" id="GO:0022857">
    <property type="term" value="F:transmembrane transporter activity"/>
    <property type="evidence" value="ECO:0007669"/>
    <property type="project" value="InterPro"/>
</dbReference>
<evidence type="ECO:0000256" key="2">
    <source>
        <dbReference type="ARBA" id="ARBA00022448"/>
    </source>
</evidence>
<comment type="caution">
    <text evidence="9">The sequence shown here is derived from an EMBL/GenBank/DDBJ whole genome shotgun (WGS) entry which is preliminary data.</text>
</comment>
<dbReference type="PANTHER" id="PTHR42718:SF9">
    <property type="entry name" value="MAJOR FACILITATOR SUPERFAMILY MULTIDRUG TRANSPORTER MFSC"/>
    <property type="match status" value="1"/>
</dbReference>
<dbReference type="Pfam" id="PF07690">
    <property type="entry name" value="MFS_1"/>
    <property type="match status" value="1"/>
</dbReference>
<reference evidence="9 10" key="1">
    <citation type="submission" date="2018-10" db="EMBL/GenBank/DDBJ databases">
        <title>Aeromicrobium sp. 9W16Y-2 whole genome shotgun sequence.</title>
        <authorList>
            <person name="Li F."/>
        </authorList>
    </citation>
    <scope>NUCLEOTIDE SEQUENCE [LARGE SCALE GENOMIC DNA]</scope>
    <source>
        <strain evidence="9 10">9W16Y-2</strain>
    </source>
</reference>
<feature type="transmembrane region" description="Helical" evidence="7">
    <location>
        <begin position="84"/>
        <end position="103"/>
    </location>
</feature>
<dbReference type="PROSITE" id="PS50850">
    <property type="entry name" value="MFS"/>
    <property type="match status" value="1"/>
</dbReference>
<evidence type="ECO:0000256" key="3">
    <source>
        <dbReference type="ARBA" id="ARBA00022692"/>
    </source>
</evidence>
<dbReference type="SUPFAM" id="SSF103473">
    <property type="entry name" value="MFS general substrate transporter"/>
    <property type="match status" value="1"/>
</dbReference>
<dbReference type="AlphaFoldDB" id="A0A3L8PJI1"/>
<feature type="region of interest" description="Disordered" evidence="6">
    <location>
        <begin position="466"/>
        <end position="485"/>
    </location>
</feature>
<feature type="transmembrane region" description="Helical" evidence="7">
    <location>
        <begin position="315"/>
        <end position="336"/>
    </location>
</feature>
<name>A0A3L8PJI1_9ACTN</name>
<feature type="transmembrane region" description="Helical" evidence="7">
    <location>
        <begin position="228"/>
        <end position="249"/>
    </location>
</feature>
<feature type="transmembrane region" description="Helical" evidence="7">
    <location>
        <begin position="343"/>
        <end position="362"/>
    </location>
</feature>
<evidence type="ECO:0000256" key="4">
    <source>
        <dbReference type="ARBA" id="ARBA00022989"/>
    </source>
</evidence>
<dbReference type="InterPro" id="IPR036259">
    <property type="entry name" value="MFS_trans_sf"/>
</dbReference>
<feature type="transmembrane region" description="Helical" evidence="7">
    <location>
        <begin position="51"/>
        <end position="72"/>
    </location>
</feature>
<keyword evidence="3 7" id="KW-0812">Transmembrane</keyword>
<dbReference type="GO" id="GO:0005886">
    <property type="term" value="C:plasma membrane"/>
    <property type="evidence" value="ECO:0007669"/>
    <property type="project" value="UniProtKB-SubCell"/>
</dbReference>
<feature type="domain" description="Major facilitator superfamily (MFS) profile" evidence="8">
    <location>
        <begin position="18"/>
        <end position="467"/>
    </location>
</feature>
<dbReference type="OrthoDB" id="4484751at2"/>
<evidence type="ECO:0000256" key="1">
    <source>
        <dbReference type="ARBA" id="ARBA00004651"/>
    </source>
</evidence>
<dbReference type="CDD" id="cd17504">
    <property type="entry name" value="MFS_MMR_MDR_like"/>
    <property type="match status" value="1"/>
</dbReference>
<evidence type="ECO:0000313" key="10">
    <source>
        <dbReference type="Proteomes" id="UP000282515"/>
    </source>
</evidence>
<feature type="transmembrane region" description="Helical" evidence="7">
    <location>
        <begin position="270"/>
        <end position="295"/>
    </location>
</feature>
<sequence length="485" mass="50519">MTQSRRAAAPAWRRGPALVLTLALLSMLTALLQTIVVPVLGTISRDLEVSTAAVGWVVTTNLLAAAVLTPLLSRTGDLHGRRRVLLWIVFAVTVGSLVAAATSSFTALLLARVAQGASFCLFPLSIGILREHLSPQRLPLAMSLLTGMISAGAGAGLVLTGLLTHGDRDYRGVFWFTAAMTIVLLAVAWVVVPSDRVATAGRVDWLGGIALSVTLVLLLLTLTQGNTWGWVSLPTIACAIGTVVGAILWRRTQHRTADPIVPIWMLRDRTLGSANLVGFFIGFGMFLVFLALTALVQVPRESGHGFSATVLQTSLVYLLPAALIGIIAAPLGGWCVGRFGGRTTLLIGSTVGALGYLQLAFLHSAPWQVVMGGVVTNAAFSVGFAAVPAVIVSVVQPQETAIANAVTSLCRSVGSALGSALVVALIAGTVMSNGHPAESAFVVAFLIGAASMAVSFVVTLVGIRSRGDQPTDEHSDAAEEPRACR</sequence>
<evidence type="ECO:0000256" key="7">
    <source>
        <dbReference type="SAM" id="Phobius"/>
    </source>
</evidence>
<proteinExistence type="predicted"/>
<dbReference type="InterPro" id="IPR011701">
    <property type="entry name" value="MFS"/>
</dbReference>
<feature type="transmembrane region" description="Helical" evidence="7">
    <location>
        <begin position="416"/>
        <end position="434"/>
    </location>
</feature>
<dbReference type="RefSeq" id="WP_121794694.1">
    <property type="nucleotide sequence ID" value="NZ_RDBF01000008.1"/>
</dbReference>
<dbReference type="EMBL" id="RDBF01000008">
    <property type="protein sequence ID" value="RLV55354.1"/>
    <property type="molecule type" value="Genomic_DNA"/>
</dbReference>
<feature type="transmembrane region" description="Helical" evidence="7">
    <location>
        <begin position="440"/>
        <end position="463"/>
    </location>
</feature>
<dbReference type="PANTHER" id="PTHR42718">
    <property type="entry name" value="MAJOR FACILITATOR SUPERFAMILY MULTIDRUG TRANSPORTER MFSC"/>
    <property type="match status" value="1"/>
</dbReference>
<feature type="transmembrane region" description="Helical" evidence="7">
    <location>
        <begin position="172"/>
        <end position="191"/>
    </location>
</feature>
<feature type="transmembrane region" description="Helical" evidence="7">
    <location>
        <begin position="203"/>
        <end position="222"/>
    </location>
</feature>
<protein>
    <submittedName>
        <fullName evidence="9">MFS transporter</fullName>
    </submittedName>
</protein>
<evidence type="ECO:0000256" key="6">
    <source>
        <dbReference type="SAM" id="MobiDB-lite"/>
    </source>
</evidence>
<evidence type="ECO:0000313" key="9">
    <source>
        <dbReference type="EMBL" id="RLV55354.1"/>
    </source>
</evidence>
<accession>A0A3L8PJI1</accession>
<evidence type="ECO:0000259" key="8">
    <source>
        <dbReference type="PROSITE" id="PS50850"/>
    </source>
</evidence>
<keyword evidence="10" id="KW-1185">Reference proteome</keyword>
<keyword evidence="2" id="KW-0813">Transport</keyword>
<comment type="subcellular location">
    <subcellularLocation>
        <location evidence="1">Cell membrane</location>
        <topology evidence="1">Multi-pass membrane protein</topology>
    </subcellularLocation>
</comment>
<dbReference type="Proteomes" id="UP000282515">
    <property type="component" value="Unassembled WGS sequence"/>
</dbReference>
<evidence type="ECO:0000256" key="5">
    <source>
        <dbReference type="ARBA" id="ARBA00023136"/>
    </source>
</evidence>